<dbReference type="InterPro" id="IPR058705">
    <property type="entry name" value="A_ENA"/>
</dbReference>
<proteinExistence type="predicted"/>
<dbReference type="Proteomes" id="UP000269097">
    <property type="component" value="Chromosome"/>
</dbReference>
<dbReference type="AlphaFoldDB" id="A0A3G3JT83"/>
<name>A0A3G3JT83_9BACL</name>
<reference evidence="2 3" key="1">
    <citation type="submission" date="2018-10" db="EMBL/GenBank/DDBJ databases">
        <title>Genome Sequence of Cohnella sp.</title>
        <authorList>
            <person name="Srinivasan S."/>
            <person name="Kim M.K."/>
        </authorList>
    </citation>
    <scope>NUCLEOTIDE SEQUENCE [LARGE SCALE GENOMIC DNA]</scope>
    <source>
        <strain evidence="2 3">18JY8-7</strain>
    </source>
</reference>
<keyword evidence="2" id="KW-0540">Nuclease</keyword>
<dbReference type="Pfam" id="PF26595">
    <property type="entry name" value="A_ENA"/>
    <property type="match status" value="1"/>
</dbReference>
<keyword evidence="2" id="KW-0255">Endonuclease</keyword>
<feature type="region of interest" description="Disordered" evidence="1">
    <location>
        <begin position="99"/>
        <end position="119"/>
    </location>
</feature>
<gene>
    <name evidence="2" type="ORF">EAV92_01840</name>
</gene>
<evidence type="ECO:0000313" key="2">
    <source>
        <dbReference type="EMBL" id="AYQ71435.1"/>
    </source>
</evidence>
<dbReference type="KEGG" id="coh:EAV92_01840"/>
<evidence type="ECO:0000256" key="1">
    <source>
        <dbReference type="SAM" id="MobiDB-lite"/>
    </source>
</evidence>
<accession>A0A3G3JT83</accession>
<keyword evidence="3" id="KW-1185">Reference proteome</keyword>
<sequence>MGRKEQDPGVIIERAFATTLQSLADIQRNISLVLGAKAAESEKVRGWLQYHLKEPIFETNTDRLSVCMLIHEQQIEVIEGLAKLCNGLSRNMKLILHPDQVDGQDAGGSSENEAEDSGR</sequence>
<organism evidence="2 3">
    <name type="scientific">Cohnella candidum</name>
    <dbReference type="NCBI Taxonomy" id="2674991"/>
    <lineage>
        <taxon>Bacteria</taxon>
        <taxon>Bacillati</taxon>
        <taxon>Bacillota</taxon>
        <taxon>Bacilli</taxon>
        <taxon>Bacillales</taxon>
        <taxon>Paenibacillaceae</taxon>
        <taxon>Cohnella</taxon>
    </lineage>
</organism>
<dbReference type="RefSeq" id="WP_123039499.1">
    <property type="nucleotide sequence ID" value="NZ_CP033433.1"/>
</dbReference>
<dbReference type="GO" id="GO:0004519">
    <property type="term" value="F:endonuclease activity"/>
    <property type="evidence" value="ECO:0007669"/>
    <property type="project" value="UniProtKB-KW"/>
</dbReference>
<keyword evidence="2" id="KW-0378">Hydrolase</keyword>
<dbReference type="EMBL" id="CP033433">
    <property type="protein sequence ID" value="AYQ71435.1"/>
    <property type="molecule type" value="Genomic_DNA"/>
</dbReference>
<protein>
    <submittedName>
        <fullName evidence="2">Restriction endonuclease subunit S</fullName>
    </submittedName>
</protein>
<evidence type="ECO:0000313" key="3">
    <source>
        <dbReference type="Proteomes" id="UP000269097"/>
    </source>
</evidence>